<sequence length="221" mass="25422">MVRTNTLKLSREGLTVNAEVRAEKLTSENVEPGPDVVVRDDRNGQRVEREQYDKATGETLPEGHGYRWVNEDGEDVPDEARQYYEVIDGSEHPISLFKPTLGRGRTLTAERWIPVSRLGEFLITRTYEMWGADESDEEQLFELAQYVQSYREAPVVPVVLQETLTKDWGILTPQFYGDDTFSIVVRVTRARVKPTHRMQVPAESDGEESRFPTPEQEFPFE</sequence>
<dbReference type="EMBL" id="JBHUDJ010000014">
    <property type="protein sequence ID" value="MFD1589074.1"/>
    <property type="molecule type" value="Genomic_DNA"/>
</dbReference>
<accession>A0ABD6CGB5</accession>
<name>A0ABD6CGB5_9EURY</name>
<protein>
    <submittedName>
        <fullName evidence="2">Uncharacterized protein</fullName>
    </submittedName>
</protein>
<organism evidence="2 3">
    <name type="scientific">Halorientalis brevis</name>
    <dbReference type="NCBI Taxonomy" id="1126241"/>
    <lineage>
        <taxon>Archaea</taxon>
        <taxon>Methanobacteriati</taxon>
        <taxon>Methanobacteriota</taxon>
        <taxon>Stenosarchaea group</taxon>
        <taxon>Halobacteria</taxon>
        <taxon>Halobacteriales</taxon>
        <taxon>Haloarculaceae</taxon>
        <taxon>Halorientalis</taxon>
    </lineage>
</organism>
<dbReference type="AlphaFoldDB" id="A0ABD6CGB5"/>
<keyword evidence="3" id="KW-1185">Reference proteome</keyword>
<feature type="compositionally biased region" description="Basic and acidic residues" evidence="1">
    <location>
        <begin position="37"/>
        <end position="46"/>
    </location>
</feature>
<evidence type="ECO:0000313" key="2">
    <source>
        <dbReference type="EMBL" id="MFD1589074.1"/>
    </source>
</evidence>
<comment type="caution">
    <text evidence="2">The sequence shown here is derived from an EMBL/GenBank/DDBJ whole genome shotgun (WGS) entry which is preliminary data.</text>
</comment>
<dbReference type="Proteomes" id="UP001597119">
    <property type="component" value="Unassembled WGS sequence"/>
</dbReference>
<feature type="region of interest" description="Disordered" evidence="1">
    <location>
        <begin position="25"/>
        <end position="46"/>
    </location>
</feature>
<evidence type="ECO:0000256" key="1">
    <source>
        <dbReference type="SAM" id="MobiDB-lite"/>
    </source>
</evidence>
<evidence type="ECO:0000313" key="3">
    <source>
        <dbReference type="Proteomes" id="UP001597119"/>
    </source>
</evidence>
<proteinExistence type="predicted"/>
<reference evidence="2 3" key="1">
    <citation type="journal article" date="2019" name="Int. J. Syst. Evol. Microbiol.">
        <title>The Global Catalogue of Microorganisms (GCM) 10K type strain sequencing project: providing services to taxonomists for standard genome sequencing and annotation.</title>
        <authorList>
            <consortium name="The Broad Institute Genomics Platform"/>
            <consortium name="The Broad Institute Genome Sequencing Center for Infectious Disease"/>
            <person name="Wu L."/>
            <person name="Ma J."/>
        </authorList>
    </citation>
    <scope>NUCLEOTIDE SEQUENCE [LARGE SCALE GENOMIC DNA]</scope>
    <source>
        <strain evidence="2 3">CGMCC 1.12125</strain>
    </source>
</reference>
<gene>
    <name evidence="2" type="ORF">ACFR9U_19000</name>
</gene>
<feature type="region of interest" description="Disordered" evidence="1">
    <location>
        <begin position="196"/>
        <end position="221"/>
    </location>
</feature>
<dbReference type="RefSeq" id="WP_247378722.1">
    <property type="nucleotide sequence ID" value="NZ_JALLGV010000005.1"/>
</dbReference>